<keyword evidence="3" id="KW-1185">Reference proteome</keyword>
<feature type="region of interest" description="Disordered" evidence="1">
    <location>
        <begin position="1"/>
        <end position="54"/>
    </location>
</feature>
<protein>
    <submittedName>
        <fullName evidence="2">Uncharacterized protein</fullName>
    </submittedName>
</protein>
<comment type="caution">
    <text evidence="2">The sequence shown here is derived from an EMBL/GenBank/DDBJ whole genome shotgun (WGS) entry which is preliminary data.</text>
</comment>
<dbReference type="AlphaFoldDB" id="A0AA43QNI5"/>
<dbReference type="EMBL" id="JAPUFD010000007">
    <property type="protein sequence ID" value="MDI1488246.1"/>
    <property type="molecule type" value="Genomic_DNA"/>
</dbReference>
<gene>
    <name evidence="2" type="ORF">OHK93_007520</name>
</gene>
<accession>A0AA43QNI5</accession>
<organism evidence="2 3">
    <name type="scientific">Ramalina farinacea</name>
    <dbReference type="NCBI Taxonomy" id="258253"/>
    <lineage>
        <taxon>Eukaryota</taxon>
        <taxon>Fungi</taxon>
        <taxon>Dikarya</taxon>
        <taxon>Ascomycota</taxon>
        <taxon>Pezizomycotina</taxon>
        <taxon>Lecanoromycetes</taxon>
        <taxon>OSLEUM clade</taxon>
        <taxon>Lecanoromycetidae</taxon>
        <taxon>Lecanorales</taxon>
        <taxon>Lecanorineae</taxon>
        <taxon>Ramalinaceae</taxon>
        <taxon>Ramalina</taxon>
    </lineage>
</organism>
<evidence type="ECO:0000313" key="2">
    <source>
        <dbReference type="EMBL" id="MDI1488246.1"/>
    </source>
</evidence>
<reference evidence="2" key="1">
    <citation type="journal article" date="2023" name="Genome Biol. Evol.">
        <title>First Whole Genome Sequence and Flow Cytometry Genome Size Data for the Lichen-Forming Fungus Ramalina farinacea (Ascomycota).</title>
        <authorList>
            <person name="Llewellyn T."/>
            <person name="Mian S."/>
            <person name="Hill R."/>
            <person name="Leitch I.J."/>
            <person name="Gaya E."/>
        </authorList>
    </citation>
    <scope>NUCLEOTIDE SEQUENCE</scope>
    <source>
        <strain evidence="2">LIQ254RAFAR</strain>
    </source>
</reference>
<sequence>MARGKRHRSFGNVNEDAGIDDDNNDDKDNNGALPNDQRKDTSEQGLVNHAPESPHYDTICMFTVDQYRQDDPDQAPGNGDASQINVFTVRPQEIWKTFQRYHRIICPNEEYALQDNIIIHDPTVAPNYERVALIVELRCFNDDHAVLRIFKYDFMSEQDPKLASILRKQKQNLGLGPLSRDELERELIATNAMAVINVSLVKRRVEVVHVRPEEGNTVPERGYWWTHTFDAVTNDFN</sequence>
<evidence type="ECO:0000256" key="1">
    <source>
        <dbReference type="SAM" id="MobiDB-lite"/>
    </source>
</evidence>
<evidence type="ECO:0000313" key="3">
    <source>
        <dbReference type="Proteomes" id="UP001161017"/>
    </source>
</evidence>
<name>A0AA43QNI5_9LECA</name>
<proteinExistence type="predicted"/>
<dbReference type="Proteomes" id="UP001161017">
    <property type="component" value="Unassembled WGS sequence"/>
</dbReference>